<evidence type="ECO:0000256" key="1">
    <source>
        <dbReference type="SAM" id="Phobius"/>
    </source>
</evidence>
<evidence type="ECO:0000313" key="3">
    <source>
        <dbReference type="Proteomes" id="UP000178857"/>
    </source>
</evidence>
<reference evidence="2 3" key="1">
    <citation type="journal article" date="2016" name="Nat. Commun.">
        <title>Thousands of microbial genomes shed light on interconnected biogeochemical processes in an aquifer system.</title>
        <authorList>
            <person name="Anantharaman K."/>
            <person name="Brown C.T."/>
            <person name="Hug L.A."/>
            <person name="Sharon I."/>
            <person name="Castelle C.J."/>
            <person name="Probst A.J."/>
            <person name="Thomas B.C."/>
            <person name="Singh A."/>
            <person name="Wilkins M.J."/>
            <person name="Karaoz U."/>
            <person name="Brodie E.L."/>
            <person name="Williams K.H."/>
            <person name="Hubbard S.S."/>
            <person name="Banfield J.F."/>
        </authorList>
    </citation>
    <scope>NUCLEOTIDE SEQUENCE [LARGE SCALE GENOMIC DNA]</scope>
</reference>
<evidence type="ECO:0008006" key="4">
    <source>
        <dbReference type="Google" id="ProtNLM"/>
    </source>
</evidence>
<accession>A0A1F7JBI7</accession>
<keyword evidence="1" id="KW-0812">Transmembrane</keyword>
<dbReference type="AlphaFoldDB" id="A0A1F7JBI7"/>
<protein>
    <recommendedName>
        <fullName evidence="4">Cell division protein FtsL</fullName>
    </recommendedName>
</protein>
<comment type="caution">
    <text evidence="2">The sequence shown here is derived from an EMBL/GenBank/DDBJ whole genome shotgun (WGS) entry which is preliminary data.</text>
</comment>
<proteinExistence type="predicted"/>
<organism evidence="2 3">
    <name type="scientific">Candidatus Roizmanbacteria bacterium RIFCSPLOWO2_01_FULL_44_13</name>
    <dbReference type="NCBI Taxonomy" id="1802069"/>
    <lineage>
        <taxon>Bacteria</taxon>
        <taxon>Candidatus Roizmaniibacteriota</taxon>
    </lineage>
</organism>
<gene>
    <name evidence="2" type="ORF">A2970_01620</name>
</gene>
<keyword evidence="1" id="KW-0472">Membrane</keyword>
<dbReference type="EMBL" id="MGAT01000008">
    <property type="protein sequence ID" value="OGK52978.1"/>
    <property type="molecule type" value="Genomic_DNA"/>
</dbReference>
<feature type="transmembrane region" description="Helical" evidence="1">
    <location>
        <begin position="7"/>
        <end position="28"/>
    </location>
</feature>
<evidence type="ECO:0000313" key="2">
    <source>
        <dbReference type="EMBL" id="OGK52978.1"/>
    </source>
</evidence>
<dbReference type="Proteomes" id="UP000178857">
    <property type="component" value="Unassembled WGS sequence"/>
</dbReference>
<keyword evidence="1" id="KW-1133">Transmembrane helix</keyword>
<name>A0A1F7JBI7_9BACT</name>
<sequence>MKNLVKMSVWLAVVALVTANIILFRYSIGLGKEIETYESKTKTIHEENLRLEKQISSLTSLEFAKEIAEELNFSKVANPTFLVGPGVAYNVNP</sequence>
<dbReference type="STRING" id="1802069.A2970_01620"/>